<dbReference type="EMBL" id="CADIKL010000002">
    <property type="protein sequence ID" value="CAB3777354.1"/>
    <property type="molecule type" value="Genomic_DNA"/>
</dbReference>
<evidence type="ECO:0000313" key="3">
    <source>
        <dbReference type="Proteomes" id="UP000494119"/>
    </source>
</evidence>
<evidence type="ECO:0000256" key="1">
    <source>
        <dbReference type="SAM" id="MobiDB-lite"/>
    </source>
</evidence>
<protein>
    <submittedName>
        <fullName evidence="2">Uncharacterized protein</fullName>
    </submittedName>
</protein>
<reference evidence="2 3" key="1">
    <citation type="submission" date="2020-04" db="EMBL/GenBank/DDBJ databases">
        <authorList>
            <person name="De Canck E."/>
        </authorList>
    </citation>
    <scope>NUCLEOTIDE SEQUENCE [LARGE SCALE GENOMIC DNA]</scope>
    <source>
        <strain evidence="2 3">LMG 28688</strain>
    </source>
</reference>
<accession>A0A6J5FGS1</accession>
<evidence type="ECO:0000313" key="2">
    <source>
        <dbReference type="EMBL" id="CAB3777354.1"/>
    </source>
</evidence>
<feature type="compositionally biased region" description="Basic and acidic residues" evidence="1">
    <location>
        <begin position="66"/>
        <end position="83"/>
    </location>
</feature>
<proteinExistence type="predicted"/>
<name>A0A6J5FGS1_9BURK</name>
<feature type="region of interest" description="Disordered" evidence="1">
    <location>
        <begin position="66"/>
        <end position="93"/>
    </location>
</feature>
<sequence>MLHWLSNLIAHHAATPEKQAERALGELRMALFQAEQRVLDAQLQAEYYRLRISFCEEVLKTGIEQVSDHRKGQHESVTHELRPNLKLTTSQQA</sequence>
<gene>
    <name evidence="2" type="ORF">LMG28688_00339</name>
</gene>
<keyword evidence="3" id="KW-1185">Reference proteome</keyword>
<organism evidence="2 3">
    <name type="scientific">Paraburkholderia caffeinitolerans</name>
    <dbReference type="NCBI Taxonomy" id="1723730"/>
    <lineage>
        <taxon>Bacteria</taxon>
        <taxon>Pseudomonadati</taxon>
        <taxon>Pseudomonadota</taxon>
        <taxon>Betaproteobacteria</taxon>
        <taxon>Burkholderiales</taxon>
        <taxon>Burkholderiaceae</taxon>
        <taxon>Paraburkholderia</taxon>
    </lineage>
</organism>
<dbReference type="Proteomes" id="UP000494119">
    <property type="component" value="Unassembled WGS sequence"/>
</dbReference>
<dbReference type="RefSeq" id="WP_129564278.1">
    <property type="nucleotide sequence ID" value="NZ_CADIKL010000002.1"/>
</dbReference>
<dbReference type="AlphaFoldDB" id="A0A6J5FGS1"/>